<feature type="chain" id="PRO_5006056022" evidence="5">
    <location>
        <begin position="22"/>
        <end position="96"/>
    </location>
</feature>
<keyword evidence="1 4" id="KW-0349">Heme</keyword>
<dbReference type="GO" id="GO:0046872">
    <property type="term" value="F:metal ion binding"/>
    <property type="evidence" value="ECO:0007669"/>
    <property type="project" value="UniProtKB-KW"/>
</dbReference>
<dbReference type="STRING" id="1303921.BSEPE_0320"/>
<dbReference type="RefSeq" id="WP_066043122.1">
    <property type="nucleotide sequence ID" value="NZ_AP013042.1"/>
</dbReference>
<dbReference type="EMBL" id="AP013042">
    <property type="protein sequence ID" value="BAS67334.1"/>
    <property type="molecule type" value="Genomic_DNA"/>
</dbReference>
<reference evidence="7 8" key="1">
    <citation type="journal article" date="2000" name="Mar. Ecol. Prog. Ser.">
        <title>Phylogenetic characterization of endosymbionts in three hydrothermal vent mussels: influence on host distributions.</title>
        <authorList>
            <person name="Fujiwara Y."/>
            <person name="Takai K."/>
            <person name="Uematsu K."/>
            <person name="Tsuchida S."/>
            <person name="Hunt J.C."/>
            <person name="Hashimoto J."/>
        </authorList>
    </citation>
    <scope>NUCLEOTIDE SEQUENCE [LARGE SCALE GENOMIC DNA]</scope>
    <source>
        <strain evidence="7 8">Myojin Knoll</strain>
    </source>
</reference>
<evidence type="ECO:0000259" key="6">
    <source>
        <dbReference type="PROSITE" id="PS51007"/>
    </source>
</evidence>
<evidence type="ECO:0000256" key="4">
    <source>
        <dbReference type="PROSITE-ProRule" id="PRU00433"/>
    </source>
</evidence>
<evidence type="ECO:0000256" key="1">
    <source>
        <dbReference type="ARBA" id="ARBA00022617"/>
    </source>
</evidence>
<gene>
    <name evidence="7" type="ORF">BSEPE_0320</name>
</gene>
<dbReference type="PANTHER" id="PTHR33751">
    <property type="entry name" value="CBB3-TYPE CYTOCHROME C OXIDASE SUBUNIT FIXP"/>
    <property type="match status" value="1"/>
</dbReference>
<keyword evidence="2 4" id="KW-0479">Metal-binding</keyword>
<name>A0A0P0UQJ1_9GAMM</name>
<reference evidence="7 8" key="2">
    <citation type="journal article" date="2016" name="ISME J.">
        <title>Heterogeneous composition of key metabolic gene clusters in a vent mussel symbiont population.</title>
        <authorList>
            <person name="Ikuta T."/>
            <person name="Takaki Y."/>
            <person name="Nagai Y."/>
            <person name="Shimamura S."/>
            <person name="Tsuda M."/>
            <person name="Kawagucci S."/>
            <person name="Aoki Y."/>
            <person name="Inoue K."/>
            <person name="Teruya M."/>
            <person name="Satou K."/>
            <person name="Teruya K."/>
            <person name="Shimoji M."/>
            <person name="Tamotsu H."/>
            <person name="Hirano T."/>
            <person name="Maruyama T."/>
            <person name="Yoshida T."/>
        </authorList>
    </citation>
    <scope>NUCLEOTIDE SEQUENCE [LARGE SCALE GENOMIC DNA]</scope>
    <source>
        <strain evidence="7 8">Myojin Knoll</strain>
    </source>
</reference>
<dbReference type="Pfam" id="PF00034">
    <property type="entry name" value="Cytochrom_C"/>
    <property type="match status" value="1"/>
</dbReference>
<evidence type="ECO:0000313" key="8">
    <source>
        <dbReference type="Proteomes" id="UP000067399"/>
    </source>
</evidence>
<keyword evidence="5" id="KW-0732">Signal</keyword>
<dbReference type="Gene3D" id="1.10.760.10">
    <property type="entry name" value="Cytochrome c-like domain"/>
    <property type="match status" value="1"/>
</dbReference>
<feature type="signal peptide" evidence="5">
    <location>
        <begin position="1"/>
        <end position="21"/>
    </location>
</feature>
<dbReference type="OrthoDB" id="9796421at2"/>
<dbReference type="InterPro" id="IPR009056">
    <property type="entry name" value="Cyt_c-like_dom"/>
</dbReference>
<evidence type="ECO:0000256" key="5">
    <source>
        <dbReference type="SAM" id="SignalP"/>
    </source>
</evidence>
<accession>A0A0P0UQJ1</accession>
<dbReference type="InterPro" id="IPR036909">
    <property type="entry name" value="Cyt_c-like_dom_sf"/>
</dbReference>
<proteinExistence type="predicted"/>
<evidence type="ECO:0000256" key="2">
    <source>
        <dbReference type="ARBA" id="ARBA00022723"/>
    </source>
</evidence>
<evidence type="ECO:0000313" key="7">
    <source>
        <dbReference type="EMBL" id="BAS67334.1"/>
    </source>
</evidence>
<sequence>MNKLTTMSVITLTLLSVQSFANGGLLYEALGCIGCHGPDGKSTLTAYPSLAGKPAAYIVKQLKDFQSGARKNATMNAIAPMVAGKEQAIADYLAAE</sequence>
<dbReference type="AlphaFoldDB" id="A0A0P0UQJ1"/>
<dbReference type="InterPro" id="IPR050597">
    <property type="entry name" value="Cytochrome_c_Oxidase_Subunit"/>
</dbReference>
<dbReference type="GO" id="GO:0020037">
    <property type="term" value="F:heme binding"/>
    <property type="evidence" value="ECO:0007669"/>
    <property type="project" value="InterPro"/>
</dbReference>
<dbReference type="PANTHER" id="PTHR33751:SF11">
    <property type="entry name" value="BLL4483 PROTEIN"/>
    <property type="match status" value="1"/>
</dbReference>
<dbReference type="SUPFAM" id="SSF46626">
    <property type="entry name" value="Cytochrome c"/>
    <property type="match status" value="1"/>
</dbReference>
<dbReference type="KEGG" id="ebh:BSEPE_0320"/>
<feature type="domain" description="Cytochrome c" evidence="6">
    <location>
        <begin position="18"/>
        <end position="96"/>
    </location>
</feature>
<dbReference type="GO" id="GO:0009055">
    <property type="term" value="F:electron transfer activity"/>
    <property type="evidence" value="ECO:0007669"/>
    <property type="project" value="InterPro"/>
</dbReference>
<protein>
    <submittedName>
        <fullName evidence="7">Cytochrome c, class I</fullName>
    </submittedName>
</protein>
<dbReference type="PROSITE" id="PS51007">
    <property type="entry name" value="CYTC"/>
    <property type="match status" value="1"/>
</dbReference>
<keyword evidence="8" id="KW-1185">Reference proteome</keyword>
<evidence type="ECO:0000256" key="3">
    <source>
        <dbReference type="ARBA" id="ARBA00023004"/>
    </source>
</evidence>
<dbReference type="Proteomes" id="UP000067399">
    <property type="component" value="Chromosome"/>
</dbReference>
<keyword evidence="3 4" id="KW-0408">Iron</keyword>
<organism evidence="7 8">
    <name type="scientific">endosymbiont of Bathymodiolus septemdierum str. Myojin knoll</name>
    <dbReference type="NCBI Taxonomy" id="1303921"/>
    <lineage>
        <taxon>Bacteria</taxon>
        <taxon>Pseudomonadati</taxon>
        <taxon>Pseudomonadota</taxon>
        <taxon>Gammaproteobacteria</taxon>
        <taxon>sulfur-oxidizing symbionts</taxon>
    </lineage>
</organism>